<reference evidence="1" key="1">
    <citation type="journal article" date="2014" name="Front. Microbiol.">
        <title>High frequency of phylogenetically diverse reductive dehalogenase-homologous genes in deep subseafloor sedimentary metagenomes.</title>
        <authorList>
            <person name="Kawai M."/>
            <person name="Futagami T."/>
            <person name="Toyoda A."/>
            <person name="Takaki Y."/>
            <person name="Nishi S."/>
            <person name="Hori S."/>
            <person name="Arai W."/>
            <person name="Tsubouchi T."/>
            <person name="Morono Y."/>
            <person name="Uchiyama I."/>
            <person name="Ito T."/>
            <person name="Fujiyama A."/>
            <person name="Inagaki F."/>
            <person name="Takami H."/>
        </authorList>
    </citation>
    <scope>NUCLEOTIDE SEQUENCE</scope>
    <source>
        <strain evidence="1">Expedition CK06-06</strain>
    </source>
</reference>
<dbReference type="AlphaFoldDB" id="X0XP84"/>
<feature type="non-terminal residue" evidence="1">
    <location>
        <position position="1"/>
    </location>
</feature>
<organism evidence="1">
    <name type="scientific">marine sediment metagenome</name>
    <dbReference type="NCBI Taxonomy" id="412755"/>
    <lineage>
        <taxon>unclassified sequences</taxon>
        <taxon>metagenomes</taxon>
        <taxon>ecological metagenomes</taxon>
    </lineage>
</organism>
<accession>X0XP84</accession>
<protein>
    <submittedName>
        <fullName evidence="1">Uncharacterized protein</fullName>
    </submittedName>
</protein>
<sequence>KTTFTYDDPEEEGGVSTSRTIEIEAGEETTSQTISYPYFIGDLLACVKPHTKLGETQGTPEEDSYESGMDILDVTREIMYDDDGKEDGKVVSWLDLNIAGRGWVEQGYGRCTCLMKG</sequence>
<dbReference type="EMBL" id="BARS01058048">
    <property type="protein sequence ID" value="GAG44995.1"/>
    <property type="molecule type" value="Genomic_DNA"/>
</dbReference>
<proteinExistence type="predicted"/>
<name>X0XP84_9ZZZZ</name>
<feature type="non-terminal residue" evidence="1">
    <location>
        <position position="117"/>
    </location>
</feature>
<comment type="caution">
    <text evidence="1">The sequence shown here is derived from an EMBL/GenBank/DDBJ whole genome shotgun (WGS) entry which is preliminary data.</text>
</comment>
<evidence type="ECO:0000313" key="1">
    <source>
        <dbReference type="EMBL" id="GAG44995.1"/>
    </source>
</evidence>
<gene>
    <name evidence="1" type="ORF">S01H1_84845</name>
</gene>